<dbReference type="InterPro" id="IPR011989">
    <property type="entry name" value="ARM-like"/>
</dbReference>
<proteinExistence type="predicted"/>
<dbReference type="Gene3D" id="1.25.10.10">
    <property type="entry name" value="Leucine-rich Repeat Variant"/>
    <property type="match status" value="2"/>
</dbReference>
<feature type="compositionally biased region" description="Basic and acidic residues" evidence="1">
    <location>
        <begin position="23"/>
        <end position="48"/>
    </location>
</feature>
<name>A0A8X6N8U6_NEPPI</name>
<gene>
    <name evidence="2" type="primary">ARMC4_0</name>
    <name evidence="2" type="ORF">NPIL_32941</name>
</gene>
<dbReference type="SUPFAM" id="SSF48371">
    <property type="entry name" value="ARM repeat"/>
    <property type="match status" value="2"/>
</dbReference>
<dbReference type="PANTHER" id="PTHR46241">
    <property type="entry name" value="ARMADILLO REPEAT-CONTAINING PROTEIN 4 ARMC4"/>
    <property type="match status" value="1"/>
</dbReference>
<dbReference type="EMBL" id="BMAW01055543">
    <property type="protein sequence ID" value="GFT01440.1"/>
    <property type="molecule type" value="Genomic_DNA"/>
</dbReference>
<evidence type="ECO:0000256" key="1">
    <source>
        <dbReference type="SAM" id="MobiDB-lite"/>
    </source>
</evidence>
<reference evidence="2" key="1">
    <citation type="submission" date="2020-08" db="EMBL/GenBank/DDBJ databases">
        <title>Multicomponent nature underlies the extraordinary mechanical properties of spider dragline silk.</title>
        <authorList>
            <person name="Kono N."/>
            <person name="Nakamura H."/>
            <person name="Mori M."/>
            <person name="Yoshida Y."/>
            <person name="Ohtoshi R."/>
            <person name="Malay A.D."/>
            <person name="Moran D.A.P."/>
            <person name="Tomita M."/>
            <person name="Numata K."/>
            <person name="Arakawa K."/>
        </authorList>
    </citation>
    <scope>NUCLEOTIDE SEQUENCE</scope>
</reference>
<keyword evidence="3" id="KW-1185">Reference proteome</keyword>
<dbReference type="OrthoDB" id="1683831at2759"/>
<protein>
    <submittedName>
        <fullName evidence="2">Armadillo repeat-containing protein 4</fullName>
    </submittedName>
</protein>
<dbReference type="InterPro" id="IPR000225">
    <property type="entry name" value="Armadillo"/>
</dbReference>
<comment type="caution">
    <text evidence="2">The sequence shown here is derived from an EMBL/GenBank/DDBJ whole genome shotgun (WGS) entry which is preliminary data.</text>
</comment>
<dbReference type="SMART" id="SM00185">
    <property type="entry name" value="ARM"/>
    <property type="match status" value="9"/>
</dbReference>
<feature type="region of interest" description="Disordered" evidence="1">
    <location>
        <begin position="20"/>
        <end position="58"/>
    </location>
</feature>
<dbReference type="PANTHER" id="PTHR46241:SF1">
    <property type="entry name" value="OUTER DYNEIN ARM-DOCKING COMPLEX SUBUNIT 2"/>
    <property type="match status" value="1"/>
</dbReference>
<organism evidence="2 3">
    <name type="scientific">Nephila pilipes</name>
    <name type="common">Giant wood spider</name>
    <name type="synonym">Nephila maculata</name>
    <dbReference type="NCBI Taxonomy" id="299642"/>
    <lineage>
        <taxon>Eukaryota</taxon>
        <taxon>Metazoa</taxon>
        <taxon>Ecdysozoa</taxon>
        <taxon>Arthropoda</taxon>
        <taxon>Chelicerata</taxon>
        <taxon>Arachnida</taxon>
        <taxon>Araneae</taxon>
        <taxon>Araneomorphae</taxon>
        <taxon>Entelegynae</taxon>
        <taxon>Araneoidea</taxon>
        <taxon>Nephilidae</taxon>
        <taxon>Nephila</taxon>
    </lineage>
</organism>
<dbReference type="InterPro" id="IPR016024">
    <property type="entry name" value="ARM-type_fold"/>
</dbReference>
<accession>A0A8X6N8U6</accession>
<dbReference type="AlphaFoldDB" id="A0A8X6N8U6"/>
<sequence>MFHRYRPLRPLLSQTKIIKKRNTKLDKESRSSTSKSDELGVDSDKESRCSSSESDDLEDIYQERPSFENYEYPNDYWKFAKSIKYLSYGRPLITTVTLIILCDCDFQDPIMLKNLNDYKIVSILLNFLQSGDKKLQTISLRCLKRLSKIRAIRKEIVYLGGVQSMVFLLKEAQIDLKQAAAEAITSVADFHKAWKAVRFAGGIPLLVNMIYVSQVLLFEDPETLSEQLVAVLKAAEAAAETLYVICQCRKNQTAFLLSGALRGCENILKTPHIRLCTFVLQIIQMCASQKFIRLAMKNSNILESFRAHFYSTDQRLVQAAAEAAFRCATGEESKRFFGKAGFVDKLCEIIQTSAFQTDIDLMASISGALWKCSENEENVNRIQALNAAPLLIQLLSSQPKKVQEYLVACLSCCLLNPQIRTTVRKNNGIEALIGLLHTTHPPLIMHLNKALATTSADNECLMIIEKQDALRLIWSHLKHENPSVKANAAWQLASILKNIEHSARYIRSLVGGIQVLIECLNTKHTRVLTSVCALIVVLCKETDNLRILTNYQVVEHLSKLTKTKCRRLRYHLCMAITACCSYKRNREDFAKRRIVYPMIGMLKSKSPIVKGAATHALYQLAHIPKWCAVMYNTSGVYEVLLKEMKSTDENVQESAAGIIQKMRLFALNRDGNVPKWLIEKHSSFS</sequence>
<evidence type="ECO:0000313" key="2">
    <source>
        <dbReference type="EMBL" id="GFT01440.1"/>
    </source>
</evidence>
<evidence type="ECO:0000313" key="3">
    <source>
        <dbReference type="Proteomes" id="UP000887013"/>
    </source>
</evidence>
<dbReference type="Proteomes" id="UP000887013">
    <property type="component" value="Unassembled WGS sequence"/>
</dbReference>